<feature type="transmembrane region" description="Helical" evidence="1">
    <location>
        <begin position="37"/>
        <end position="56"/>
    </location>
</feature>
<dbReference type="EMBL" id="JBHRZI010000004">
    <property type="protein sequence ID" value="MFC3890371.1"/>
    <property type="molecule type" value="Genomic_DNA"/>
</dbReference>
<gene>
    <name evidence="2" type="ORF">ACFOWZ_02710</name>
</gene>
<evidence type="ECO:0000313" key="3">
    <source>
        <dbReference type="Proteomes" id="UP001595690"/>
    </source>
</evidence>
<protein>
    <submittedName>
        <fullName evidence="2">Uncharacterized protein</fullName>
    </submittedName>
</protein>
<evidence type="ECO:0000313" key="2">
    <source>
        <dbReference type="EMBL" id="MFC3890371.1"/>
    </source>
</evidence>
<keyword evidence="1" id="KW-1133">Transmembrane helix</keyword>
<dbReference type="Proteomes" id="UP001595690">
    <property type="component" value="Unassembled WGS sequence"/>
</dbReference>
<evidence type="ECO:0000256" key="1">
    <source>
        <dbReference type="SAM" id="Phobius"/>
    </source>
</evidence>
<dbReference type="RefSeq" id="WP_382368048.1">
    <property type="nucleotide sequence ID" value="NZ_JBHRZI010000004.1"/>
</dbReference>
<keyword evidence="1" id="KW-0472">Membrane</keyword>
<keyword evidence="3" id="KW-1185">Reference proteome</keyword>
<keyword evidence="1" id="KW-0812">Transmembrane</keyword>
<proteinExistence type="predicted"/>
<reference evidence="3" key="1">
    <citation type="journal article" date="2019" name="Int. J. Syst. Evol. Microbiol.">
        <title>The Global Catalogue of Microorganisms (GCM) 10K type strain sequencing project: providing services to taxonomists for standard genome sequencing and annotation.</title>
        <authorList>
            <consortium name="The Broad Institute Genomics Platform"/>
            <consortium name="The Broad Institute Genome Sequencing Center for Infectious Disease"/>
            <person name="Wu L."/>
            <person name="Ma J."/>
        </authorList>
    </citation>
    <scope>NUCLEOTIDE SEQUENCE [LARGE SCALE GENOMIC DNA]</scope>
    <source>
        <strain evidence="3">CGMCC 4.7405</strain>
    </source>
</reference>
<name>A0ABV8BLH2_9PSEU</name>
<sequence>MLTAVLTTGLVAFTVVVLVWPLELPAAFTGSRAAYTLSQVVPLLIVIGIGFAFYALGAPTREQDREVPELTSTSG</sequence>
<accession>A0ABV8BLH2</accession>
<organism evidence="2 3">
    <name type="scientific">Lentzea rhizosphaerae</name>
    <dbReference type="NCBI Taxonomy" id="2041025"/>
    <lineage>
        <taxon>Bacteria</taxon>
        <taxon>Bacillati</taxon>
        <taxon>Actinomycetota</taxon>
        <taxon>Actinomycetes</taxon>
        <taxon>Pseudonocardiales</taxon>
        <taxon>Pseudonocardiaceae</taxon>
        <taxon>Lentzea</taxon>
    </lineage>
</organism>
<comment type="caution">
    <text evidence="2">The sequence shown here is derived from an EMBL/GenBank/DDBJ whole genome shotgun (WGS) entry which is preliminary data.</text>
</comment>